<evidence type="ECO:0000313" key="3">
    <source>
        <dbReference type="Proteomes" id="UP001597519"/>
    </source>
</evidence>
<evidence type="ECO:0000259" key="1">
    <source>
        <dbReference type="Pfam" id="PF01636"/>
    </source>
</evidence>
<feature type="domain" description="Aminoglycoside phosphotransferase" evidence="1">
    <location>
        <begin position="17"/>
        <end position="221"/>
    </location>
</feature>
<keyword evidence="3" id="KW-1185">Reference proteome</keyword>
<dbReference type="SUPFAM" id="SSF56112">
    <property type="entry name" value="Protein kinase-like (PK-like)"/>
    <property type="match status" value="1"/>
</dbReference>
<dbReference type="InterPro" id="IPR002575">
    <property type="entry name" value="Aminoglycoside_PTrfase"/>
</dbReference>
<protein>
    <submittedName>
        <fullName evidence="2">Phosphotransferase enzyme family protein</fullName>
    </submittedName>
</protein>
<comment type="caution">
    <text evidence="2">The sequence shown here is derived from an EMBL/GenBank/DDBJ whole genome shotgun (WGS) entry which is preliminary data.</text>
</comment>
<dbReference type="Proteomes" id="UP001597519">
    <property type="component" value="Unassembled WGS sequence"/>
</dbReference>
<dbReference type="RefSeq" id="WP_377775539.1">
    <property type="nucleotide sequence ID" value="NZ_JBHUOQ010000005.1"/>
</dbReference>
<organism evidence="2 3">
    <name type="scientific">Corticicoccus populi</name>
    <dbReference type="NCBI Taxonomy" id="1812821"/>
    <lineage>
        <taxon>Bacteria</taxon>
        <taxon>Bacillati</taxon>
        <taxon>Bacillota</taxon>
        <taxon>Bacilli</taxon>
        <taxon>Bacillales</taxon>
        <taxon>Staphylococcaceae</taxon>
        <taxon>Corticicoccus</taxon>
    </lineage>
</organism>
<dbReference type="Gene3D" id="3.30.200.20">
    <property type="entry name" value="Phosphorylase Kinase, domain 1"/>
    <property type="match status" value="1"/>
</dbReference>
<dbReference type="Gene3D" id="3.90.1200.10">
    <property type="match status" value="1"/>
</dbReference>
<reference evidence="3" key="1">
    <citation type="journal article" date="2019" name="Int. J. Syst. Evol. Microbiol.">
        <title>The Global Catalogue of Microorganisms (GCM) 10K type strain sequencing project: providing services to taxonomists for standard genome sequencing and annotation.</title>
        <authorList>
            <consortium name="The Broad Institute Genomics Platform"/>
            <consortium name="The Broad Institute Genome Sequencing Center for Infectious Disease"/>
            <person name="Wu L."/>
            <person name="Ma J."/>
        </authorList>
    </citation>
    <scope>NUCLEOTIDE SEQUENCE [LARGE SCALE GENOMIC DNA]</scope>
    <source>
        <strain evidence="3">KCTC 33575</strain>
    </source>
</reference>
<accession>A0ABW5WXX0</accession>
<name>A0ABW5WXX0_9STAP</name>
<dbReference type="EMBL" id="JBHUOQ010000005">
    <property type="protein sequence ID" value="MFD2831357.1"/>
    <property type="molecule type" value="Genomic_DNA"/>
</dbReference>
<gene>
    <name evidence="2" type="ORF">ACFSX4_12855</name>
</gene>
<proteinExistence type="predicted"/>
<sequence length="262" mass="30177">MIERLIKEHFDLHCTEVEALNTGTTSNVYKITASKKEFVLKSNISKSLAEAEFICLKILSQEGLAPEPLKTAAGEMIIQIENDFYFLMNYLESIPSIKNDIDFELLGSTVRQMHQILKQLDIPRRDDRFNEQEMAGQIENNALRQEINEYLSRNTYFKESSRSLIHGDLGSWNILYSPHGIKFIDFADVRPGSPYFDLAAIIESFNLNHAETESLMKGYDRNASYQLMLNTAHKKWRIRGILFMASNQLLSNEQLLKMVKSL</sequence>
<dbReference type="Pfam" id="PF01636">
    <property type="entry name" value="APH"/>
    <property type="match status" value="1"/>
</dbReference>
<dbReference type="InterPro" id="IPR011009">
    <property type="entry name" value="Kinase-like_dom_sf"/>
</dbReference>
<evidence type="ECO:0000313" key="2">
    <source>
        <dbReference type="EMBL" id="MFD2831357.1"/>
    </source>
</evidence>